<comment type="subcellular location">
    <subcellularLocation>
        <location evidence="1">Membrane</location>
        <topology evidence="1">Multi-pass membrane protein</topology>
    </subcellularLocation>
</comment>
<dbReference type="Proteomes" id="UP000824469">
    <property type="component" value="Unassembled WGS sequence"/>
</dbReference>
<feature type="transmembrane region" description="Helical" evidence="6">
    <location>
        <begin position="215"/>
        <end position="240"/>
    </location>
</feature>
<gene>
    <name evidence="7" type="ORF">KI387_024509</name>
</gene>
<evidence type="ECO:0000256" key="5">
    <source>
        <dbReference type="ARBA" id="ARBA00023136"/>
    </source>
</evidence>
<dbReference type="InterPro" id="IPR036259">
    <property type="entry name" value="MFS_trans_sf"/>
</dbReference>
<dbReference type="GO" id="GO:0006857">
    <property type="term" value="P:oligopeptide transport"/>
    <property type="evidence" value="ECO:0007669"/>
    <property type="project" value="InterPro"/>
</dbReference>
<reference evidence="7 8" key="1">
    <citation type="journal article" date="2021" name="Nat. Plants">
        <title>The Taxus genome provides insights into paclitaxel biosynthesis.</title>
        <authorList>
            <person name="Xiong X."/>
            <person name="Gou J."/>
            <person name="Liao Q."/>
            <person name="Li Y."/>
            <person name="Zhou Q."/>
            <person name="Bi G."/>
            <person name="Li C."/>
            <person name="Du R."/>
            <person name="Wang X."/>
            <person name="Sun T."/>
            <person name="Guo L."/>
            <person name="Liang H."/>
            <person name="Lu P."/>
            <person name="Wu Y."/>
            <person name="Zhang Z."/>
            <person name="Ro D.K."/>
            <person name="Shang Y."/>
            <person name="Huang S."/>
            <person name="Yan J."/>
        </authorList>
    </citation>
    <scope>NUCLEOTIDE SEQUENCE [LARGE SCALE GENOMIC DNA]</scope>
    <source>
        <strain evidence="7">Ta-2019</strain>
    </source>
</reference>
<feature type="transmembrane region" description="Helical" evidence="6">
    <location>
        <begin position="181"/>
        <end position="208"/>
    </location>
</feature>
<evidence type="ECO:0000256" key="3">
    <source>
        <dbReference type="ARBA" id="ARBA00022692"/>
    </source>
</evidence>
<proteinExistence type="inferred from homology"/>
<evidence type="ECO:0000256" key="1">
    <source>
        <dbReference type="ARBA" id="ARBA00004141"/>
    </source>
</evidence>
<dbReference type="SUPFAM" id="SSF103473">
    <property type="entry name" value="MFS general substrate transporter"/>
    <property type="match status" value="1"/>
</dbReference>
<protein>
    <submittedName>
        <fullName evidence="7">Uncharacterized protein</fullName>
    </submittedName>
</protein>
<name>A0AA38G4K7_TAXCH</name>
<accession>A0AA38G4K7</accession>
<keyword evidence="5 6" id="KW-0472">Membrane</keyword>
<dbReference type="AlphaFoldDB" id="A0AA38G4K7"/>
<dbReference type="GO" id="GO:0022857">
    <property type="term" value="F:transmembrane transporter activity"/>
    <property type="evidence" value="ECO:0007669"/>
    <property type="project" value="InterPro"/>
</dbReference>
<dbReference type="Gene3D" id="1.20.1250.20">
    <property type="entry name" value="MFS general substrate transporter like domains"/>
    <property type="match status" value="2"/>
</dbReference>
<dbReference type="InterPro" id="IPR018456">
    <property type="entry name" value="PTR2_symporter_CS"/>
</dbReference>
<keyword evidence="8" id="KW-1185">Reference proteome</keyword>
<dbReference type="EMBL" id="JAHRHJ020000005">
    <property type="protein sequence ID" value="KAH9315882.1"/>
    <property type="molecule type" value="Genomic_DNA"/>
</dbReference>
<dbReference type="GO" id="GO:0016020">
    <property type="term" value="C:membrane"/>
    <property type="evidence" value="ECO:0007669"/>
    <property type="project" value="UniProtKB-SubCell"/>
</dbReference>
<dbReference type="PROSITE" id="PS01022">
    <property type="entry name" value="PTR2_1"/>
    <property type="match status" value="1"/>
</dbReference>
<sequence length="288" mass="31180">MSVQRKKHTKTLEATNQFVVTMIPCILQFCCLQPAHDSVSPPIKVEKDLEEDLTGNHVKEKKKLGGWKMFPFIIRNEICSTAAASNLTANMIVCLTTKFNIKNIQATNIINISNGGSQLAPLIGSFIADSYLGRFYTISIGSVVSLLAMVLLTLTAIISSLRPPECSPQLQVEACHGPSTAQVSLIGIILGSIPHGSVIVAATVIVYIKANVSWAWGFGICAVLTGISVALFFLGTNLYIRARPEGSPFIGLAQVVVAWVRKRNPQLPSNAEDLYMTESARPPLTQDL</sequence>
<evidence type="ECO:0000313" key="8">
    <source>
        <dbReference type="Proteomes" id="UP000824469"/>
    </source>
</evidence>
<feature type="transmembrane region" description="Helical" evidence="6">
    <location>
        <begin position="135"/>
        <end position="161"/>
    </location>
</feature>
<evidence type="ECO:0000256" key="4">
    <source>
        <dbReference type="ARBA" id="ARBA00022989"/>
    </source>
</evidence>
<comment type="caution">
    <text evidence="7">The sequence shown here is derived from an EMBL/GenBank/DDBJ whole genome shotgun (WGS) entry which is preliminary data.</text>
</comment>
<evidence type="ECO:0000256" key="2">
    <source>
        <dbReference type="ARBA" id="ARBA00005982"/>
    </source>
</evidence>
<comment type="similarity">
    <text evidence="2">Belongs to the major facilitator superfamily. Proton-dependent oligopeptide transporter (POT/PTR) (TC 2.A.17) family.</text>
</comment>
<evidence type="ECO:0000256" key="6">
    <source>
        <dbReference type="SAM" id="Phobius"/>
    </source>
</evidence>
<evidence type="ECO:0000313" key="7">
    <source>
        <dbReference type="EMBL" id="KAH9315882.1"/>
    </source>
</evidence>
<keyword evidence="3 6" id="KW-0812">Transmembrane</keyword>
<dbReference type="Pfam" id="PF00854">
    <property type="entry name" value="PTR2"/>
    <property type="match status" value="1"/>
</dbReference>
<organism evidence="7 8">
    <name type="scientific">Taxus chinensis</name>
    <name type="common">Chinese yew</name>
    <name type="synonym">Taxus wallichiana var. chinensis</name>
    <dbReference type="NCBI Taxonomy" id="29808"/>
    <lineage>
        <taxon>Eukaryota</taxon>
        <taxon>Viridiplantae</taxon>
        <taxon>Streptophyta</taxon>
        <taxon>Embryophyta</taxon>
        <taxon>Tracheophyta</taxon>
        <taxon>Spermatophyta</taxon>
        <taxon>Pinopsida</taxon>
        <taxon>Pinidae</taxon>
        <taxon>Conifers II</taxon>
        <taxon>Cupressales</taxon>
        <taxon>Taxaceae</taxon>
        <taxon>Taxus</taxon>
    </lineage>
</organism>
<feature type="non-terminal residue" evidence="7">
    <location>
        <position position="288"/>
    </location>
</feature>
<keyword evidence="4 6" id="KW-1133">Transmembrane helix</keyword>
<dbReference type="InterPro" id="IPR000109">
    <property type="entry name" value="POT_fam"/>
</dbReference>
<dbReference type="PANTHER" id="PTHR11654">
    <property type="entry name" value="OLIGOPEPTIDE TRANSPORTER-RELATED"/>
    <property type="match status" value="1"/>
</dbReference>